<dbReference type="EMBL" id="SORF01000009">
    <property type="protein sequence ID" value="TDY44517.1"/>
    <property type="molecule type" value="Genomic_DNA"/>
</dbReference>
<dbReference type="InterPro" id="IPR000086">
    <property type="entry name" value="NUDIX_hydrolase_dom"/>
</dbReference>
<organism evidence="5 6">
    <name type="scientific">Alicyclobacillus sacchari</name>
    <dbReference type="NCBI Taxonomy" id="392010"/>
    <lineage>
        <taxon>Bacteria</taxon>
        <taxon>Bacillati</taxon>
        <taxon>Bacillota</taxon>
        <taxon>Bacilli</taxon>
        <taxon>Bacillales</taxon>
        <taxon>Alicyclobacillaceae</taxon>
        <taxon>Alicyclobacillus</taxon>
    </lineage>
</organism>
<accession>A0A4R8LMC0</accession>
<dbReference type="Gene3D" id="3.90.79.10">
    <property type="entry name" value="Nucleoside Triphosphate Pyrophosphohydrolase"/>
    <property type="match status" value="1"/>
</dbReference>
<comment type="cofactor">
    <cofactor evidence="1">
        <name>Mg(2+)</name>
        <dbReference type="ChEBI" id="CHEBI:18420"/>
    </cofactor>
</comment>
<dbReference type="InterPro" id="IPR015797">
    <property type="entry name" value="NUDIX_hydrolase-like_dom_sf"/>
</dbReference>
<feature type="domain" description="Nudix hydrolase" evidence="4">
    <location>
        <begin position="1"/>
        <end position="128"/>
    </location>
</feature>
<dbReference type="PANTHER" id="PTHR43046">
    <property type="entry name" value="GDP-MANNOSE MANNOSYL HYDROLASE"/>
    <property type="match status" value="1"/>
</dbReference>
<sequence>MQVIVNCYVPWEQGFVMLCKPRRGWWYLPGGKVEEHELWRLAAMREFAEETGISLTDAALRGIYQVQIAGGPDEQPKHRLIAQFVGYGANGVLLQQHREGRLAVVRPQEMLGLPMDEGDRLMLQRTIAAEERGDKRVFFGRFGYDVNHKLLAYEMDPADYPLMKPFGTGQEGDAM</sequence>
<dbReference type="SUPFAM" id="SSF55811">
    <property type="entry name" value="Nudix"/>
    <property type="match status" value="1"/>
</dbReference>
<reference evidence="5 6" key="1">
    <citation type="submission" date="2019-03" db="EMBL/GenBank/DDBJ databases">
        <title>Genomic Encyclopedia of Type Strains, Phase IV (KMG-IV): sequencing the most valuable type-strain genomes for metagenomic binning, comparative biology and taxonomic classification.</title>
        <authorList>
            <person name="Goeker M."/>
        </authorList>
    </citation>
    <scope>NUCLEOTIDE SEQUENCE [LARGE SCALE GENOMIC DNA]</scope>
    <source>
        <strain evidence="5 6">DSM 17974</strain>
    </source>
</reference>
<evidence type="ECO:0000256" key="1">
    <source>
        <dbReference type="ARBA" id="ARBA00001946"/>
    </source>
</evidence>
<comment type="caution">
    <text evidence="5">The sequence shown here is derived from an EMBL/GenBank/DDBJ whole genome shotgun (WGS) entry which is preliminary data.</text>
</comment>
<dbReference type="InterPro" id="IPR020084">
    <property type="entry name" value="NUDIX_hydrolase_CS"/>
</dbReference>
<keyword evidence="2" id="KW-0378">Hydrolase</keyword>
<evidence type="ECO:0000313" key="5">
    <source>
        <dbReference type="EMBL" id="TDY44517.1"/>
    </source>
</evidence>
<gene>
    <name evidence="5" type="ORF">C7445_10915</name>
</gene>
<proteinExistence type="predicted"/>
<evidence type="ECO:0000256" key="2">
    <source>
        <dbReference type="ARBA" id="ARBA00022801"/>
    </source>
</evidence>
<evidence type="ECO:0000313" key="6">
    <source>
        <dbReference type="Proteomes" id="UP000294581"/>
    </source>
</evidence>
<keyword evidence="3" id="KW-0460">Magnesium</keyword>
<evidence type="ECO:0000259" key="4">
    <source>
        <dbReference type="PROSITE" id="PS51462"/>
    </source>
</evidence>
<name>A0A4R8LMC0_9BACL</name>
<dbReference type="AlphaFoldDB" id="A0A4R8LMC0"/>
<dbReference type="Proteomes" id="UP000294581">
    <property type="component" value="Unassembled WGS sequence"/>
</dbReference>
<protein>
    <submittedName>
        <fullName evidence="5">8-oxo-dGTP diphosphatase</fullName>
    </submittedName>
</protein>
<dbReference type="Pfam" id="PF00293">
    <property type="entry name" value="NUDIX"/>
    <property type="match status" value="1"/>
</dbReference>
<evidence type="ECO:0000256" key="3">
    <source>
        <dbReference type="ARBA" id="ARBA00022842"/>
    </source>
</evidence>
<keyword evidence="6" id="KW-1185">Reference proteome</keyword>
<dbReference type="PROSITE" id="PS00893">
    <property type="entry name" value="NUDIX_BOX"/>
    <property type="match status" value="1"/>
</dbReference>
<dbReference type="PANTHER" id="PTHR43046:SF12">
    <property type="entry name" value="GDP-MANNOSE MANNOSYL HYDROLASE"/>
    <property type="match status" value="1"/>
</dbReference>
<dbReference type="GO" id="GO:0016787">
    <property type="term" value="F:hydrolase activity"/>
    <property type="evidence" value="ECO:0007669"/>
    <property type="project" value="UniProtKB-KW"/>
</dbReference>
<dbReference type="PROSITE" id="PS51462">
    <property type="entry name" value="NUDIX"/>
    <property type="match status" value="1"/>
</dbReference>